<dbReference type="STRING" id="1037660.A0A066VZR0"/>
<organism evidence="14 15">
    <name type="scientific">Tilletiaria anomala (strain ATCC 24038 / CBS 436.72 / UBC 951)</name>
    <dbReference type="NCBI Taxonomy" id="1037660"/>
    <lineage>
        <taxon>Eukaryota</taxon>
        <taxon>Fungi</taxon>
        <taxon>Dikarya</taxon>
        <taxon>Basidiomycota</taxon>
        <taxon>Ustilaginomycotina</taxon>
        <taxon>Exobasidiomycetes</taxon>
        <taxon>Georgefischeriales</taxon>
        <taxon>Tilletiariaceae</taxon>
        <taxon>Tilletiaria</taxon>
    </lineage>
</organism>
<proteinExistence type="inferred from homology"/>
<keyword evidence="5 10" id="KW-0378">Hydrolase</keyword>
<gene>
    <name evidence="14" type="ORF">K437DRAFT_255979</name>
</gene>
<feature type="transmembrane region" description="Helical" evidence="10">
    <location>
        <begin position="734"/>
        <end position="753"/>
    </location>
</feature>
<keyword evidence="7 10" id="KW-0653">Protein transport</keyword>
<dbReference type="EMBL" id="JMSN01000032">
    <property type="protein sequence ID" value="KDN46961.1"/>
    <property type="molecule type" value="Genomic_DNA"/>
</dbReference>
<feature type="domain" description="GPI inositol-deacylase PGAP1-like alpha/beta" evidence="12">
    <location>
        <begin position="104"/>
        <end position="338"/>
    </location>
</feature>
<evidence type="ECO:0000256" key="8">
    <source>
        <dbReference type="ARBA" id="ARBA00022989"/>
    </source>
</evidence>
<dbReference type="InterPro" id="IPR056824">
    <property type="entry name" value="PGAP1_TMD"/>
</dbReference>
<accession>A0A066VZR0</accession>
<dbReference type="GeneID" id="25264298"/>
<feature type="domain" description="GPI inositol-deacylase transmembrane" evidence="13">
    <location>
        <begin position="714"/>
        <end position="941"/>
    </location>
</feature>
<dbReference type="Gene3D" id="3.40.50.1820">
    <property type="entry name" value="alpha/beta hydrolase"/>
    <property type="match status" value="1"/>
</dbReference>
<dbReference type="OMA" id="SATIRHW"/>
<keyword evidence="4 10" id="KW-0812">Transmembrane</keyword>
<feature type="region of interest" description="Disordered" evidence="11">
    <location>
        <begin position="1093"/>
        <end position="1120"/>
    </location>
</feature>
<dbReference type="GO" id="GO:0005789">
    <property type="term" value="C:endoplasmic reticulum membrane"/>
    <property type="evidence" value="ECO:0007669"/>
    <property type="project" value="UniProtKB-SubCell"/>
</dbReference>
<comment type="subcellular location">
    <subcellularLocation>
        <location evidence="1">Endoplasmic reticulum membrane</location>
        <topology evidence="1">Multi-pass membrane protein</topology>
    </subcellularLocation>
</comment>
<evidence type="ECO:0000313" key="15">
    <source>
        <dbReference type="Proteomes" id="UP000027361"/>
    </source>
</evidence>
<evidence type="ECO:0000256" key="10">
    <source>
        <dbReference type="RuleBase" id="RU365011"/>
    </source>
</evidence>
<feature type="transmembrane region" description="Helical" evidence="10">
    <location>
        <begin position="798"/>
        <end position="815"/>
    </location>
</feature>
<dbReference type="InParanoid" id="A0A066VZR0"/>
<name>A0A066VZR0_TILAU</name>
<evidence type="ECO:0000256" key="6">
    <source>
        <dbReference type="ARBA" id="ARBA00022824"/>
    </source>
</evidence>
<dbReference type="Pfam" id="PF21730">
    <property type="entry name" value="Vma22_CCDC115"/>
    <property type="match status" value="1"/>
</dbReference>
<evidence type="ECO:0000256" key="9">
    <source>
        <dbReference type="ARBA" id="ARBA00023136"/>
    </source>
</evidence>
<dbReference type="GO" id="GO:0006505">
    <property type="term" value="P:GPI anchor metabolic process"/>
    <property type="evidence" value="ECO:0007669"/>
    <property type="project" value="TreeGrafter"/>
</dbReference>
<dbReference type="GO" id="GO:0006888">
    <property type="term" value="P:endoplasmic reticulum to Golgi vesicle-mediated transport"/>
    <property type="evidence" value="ECO:0007669"/>
    <property type="project" value="TreeGrafter"/>
</dbReference>
<keyword evidence="3 10" id="KW-0813">Transport</keyword>
<sequence length="1169" mass="128438">MRPTRRKDGQRPSVGLLLQQFERPLFHVGIVTASIVLLLVTVVSYARLPQRLGLRQECRMSYMWPTYADYTDRLASPSGLSSKYRLLLYREGYLEPKPDAFPPNGKPALFIPGNAGSYGQIRSVASSSAKQYWAHDYGQQSDPSEVQIRPEWFERQGGIDWWTVDFNEEFSAFHGATLAEQATFVNEAIIFLQNTYHLSNNSEVPILAHSMGGIVARLAIKIPNFHAGTIRTIVTLSAPHAYPPLSFDAGVMSVYSTINKKPSEKTRTGEEVLLVSIAGGNLDTQVASESSLLDLSDVWPREAQVSALTTSIPGLWCSVDHLAIMWCDQLRSLIARGFLLSGLPAYSAGTVQQRRATWQHALRLEDRLAFTDRDATPAAIKAVHHDGASTSTITRTIDLSDAMSAGIDLLTNAHAAPAIRLCQPSDTPCTELSDGTWTLFPPSPHPPTERFPSADGSYEKTGLLHVRVLPETIRSHNASRLEIDLPLDPPAWLLHGIVSLPVTVAGKPGLLSTLAVPAPKTAEVQTNSLSSQDVILPDFKSSIISYRLRFVVNACQAGGTFDSLVRIQSLAARDQVWVPSMSSQQKRITINLIGRSPWIPSPSQVSTGWHISTWSEPHCPQPWKAIEVQIDWVASLAQLVIRYRSSIFVVPFVSLAFAYLAGDHFSPSDALLASALRAILPSAFFTAASLIVIEAFKRFSGRNMPDNLGASLDGLTTFEAFSVIIWIASIGSAFAFLGSLTALTLRRVLALCLRPHASKYGLKQPKKGTLTRALDINHVLPSIIVLFLVFTILPHQAVLLALFLVHLWTAALAEARVRQPGNQASATIRHWRQSHLLLMALFWCLPIKAPVLFVWVRNMLNGWIVFHGLEGSPSISTDDHDPLGMLPLLWLVQLLASMHPLLPPMQGSFARRGLVISLLAASFLATLLGLARPLVLYNNVVFAAQAALGLQAVFWVRTEPQINDERDSLDLAPLLSDHVVSVEDGQHGPTTTFATSSIPQQLLRHLGEQRGDQDDAISKHLDVVDEYLGRRALASKYLASGFLDLSKAKSQGGLFGSRIGNDGWDGRLRAQTICQIHCNGALLLREVDDDRDNLEEDETSDGDHSEHARKRPPKVRPSPLYQFGGLPSPALRRAQHAFQDALEAFLGPEGVVNAAQKLYQADEILQRPL</sequence>
<feature type="transmembrane region" description="Helical" evidence="10">
    <location>
        <begin position="645"/>
        <end position="662"/>
    </location>
</feature>
<dbReference type="AlphaFoldDB" id="A0A066VZR0"/>
<feature type="transmembrane region" description="Helical" evidence="10">
    <location>
        <begin position="674"/>
        <end position="696"/>
    </location>
</feature>
<comment type="function">
    <text evidence="10">Involved in inositol deacylation of GPI-anchored proteins which plays important roles in the quality control and ER-associated degradation of GPI-anchored proteins.</text>
</comment>
<evidence type="ECO:0000256" key="4">
    <source>
        <dbReference type="ARBA" id="ARBA00022692"/>
    </source>
</evidence>
<keyword evidence="8 10" id="KW-1133">Transmembrane helix</keyword>
<dbReference type="OrthoDB" id="348976at2759"/>
<protein>
    <recommendedName>
        <fullName evidence="10">GPI inositol-deacylase</fullName>
        <ecNumber evidence="10">3.1.-.-</ecNumber>
    </recommendedName>
</protein>
<evidence type="ECO:0000313" key="14">
    <source>
        <dbReference type="EMBL" id="KDN46961.1"/>
    </source>
</evidence>
<evidence type="ECO:0000256" key="1">
    <source>
        <dbReference type="ARBA" id="ARBA00004477"/>
    </source>
</evidence>
<dbReference type="RefSeq" id="XP_013243697.1">
    <property type="nucleotide sequence ID" value="XM_013388243.1"/>
</dbReference>
<feature type="transmembrane region" description="Helical" evidence="10">
    <location>
        <begin position="25"/>
        <end position="46"/>
    </location>
</feature>
<dbReference type="GO" id="GO:0070072">
    <property type="term" value="P:vacuolar proton-transporting V-type ATPase complex assembly"/>
    <property type="evidence" value="ECO:0007669"/>
    <property type="project" value="InterPro"/>
</dbReference>
<feature type="transmembrane region" description="Helical" evidence="10">
    <location>
        <begin position="883"/>
        <end position="902"/>
    </location>
</feature>
<dbReference type="Pfam" id="PF07819">
    <property type="entry name" value="PGAP1"/>
    <property type="match status" value="1"/>
</dbReference>
<evidence type="ECO:0000259" key="13">
    <source>
        <dbReference type="Pfam" id="PF25140"/>
    </source>
</evidence>
<evidence type="ECO:0000256" key="2">
    <source>
        <dbReference type="ARBA" id="ARBA00006931"/>
    </source>
</evidence>
<evidence type="ECO:0000256" key="11">
    <source>
        <dbReference type="SAM" id="MobiDB-lite"/>
    </source>
</evidence>
<feature type="transmembrane region" description="Helical" evidence="10">
    <location>
        <begin position="914"/>
        <end position="931"/>
    </location>
</feature>
<keyword evidence="6 10" id="KW-0256">Endoplasmic reticulum</keyword>
<evidence type="ECO:0000256" key="3">
    <source>
        <dbReference type="ARBA" id="ARBA00022448"/>
    </source>
</evidence>
<comment type="similarity">
    <text evidence="2 10">Belongs to the GPI inositol-deacylase family.</text>
</comment>
<comment type="caution">
    <text evidence="14">The sequence shown here is derived from an EMBL/GenBank/DDBJ whole genome shotgun (WGS) entry which is preliminary data.</text>
</comment>
<dbReference type="EC" id="3.1.-.-" evidence="10"/>
<dbReference type="PANTHER" id="PTHR15495">
    <property type="entry name" value="NEGATIVE REGULATOR OF VESICLE FORMATION-RELATED"/>
    <property type="match status" value="1"/>
</dbReference>
<dbReference type="InterPro" id="IPR029058">
    <property type="entry name" value="AB_hydrolase_fold"/>
</dbReference>
<reference evidence="14 15" key="1">
    <citation type="submission" date="2014-05" db="EMBL/GenBank/DDBJ databases">
        <title>Draft genome sequence of a rare smut relative, Tilletiaria anomala UBC 951.</title>
        <authorList>
            <consortium name="DOE Joint Genome Institute"/>
            <person name="Toome M."/>
            <person name="Kuo A."/>
            <person name="Henrissat B."/>
            <person name="Lipzen A."/>
            <person name="Tritt A."/>
            <person name="Yoshinaga Y."/>
            <person name="Zane M."/>
            <person name="Barry K."/>
            <person name="Grigoriev I.V."/>
            <person name="Spatafora J.W."/>
            <person name="Aimea M.C."/>
        </authorList>
    </citation>
    <scope>NUCLEOTIDE SEQUENCE [LARGE SCALE GENOMIC DNA]</scope>
    <source>
        <strain evidence="14 15">UBC 951</strain>
    </source>
</reference>
<evidence type="ECO:0000256" key="7">
    <source>
        <dbReference type="ARBA" id="ARBA00022927"/>
    </source>
</evidence>
<dbReference type="InterPro" id="IPR039529">
    <property type="entry name" value="PGAP1/BST1"/>
</dbReference>
<dbReference type="InterPro" id="IPR040357">
    <property type="entry name" value="Vma22/CCDC115"/>
</dbReference>
<dbReference type="HOGENOM" id="CLU_251631_0_0_1"/>
<feature type="transmembrane region" description="Helical" evidence="10">
    <location>
        <begin position="774"/>
        <end position="792"/>
    </location>
</feature>
<feature type="transmembrane region" description="Helical" evidence="10">
    <location>
        <begin position="836"/>
        <end position="856"/>
    </location>
</feature>
<keyword evidence="9 10" id="KW-0472">Membrane</keyword>
<evidence type="ECO:0000259" key="12">
    <source>
        <dbReference type="Pfam" id="PF07819"/>
    </source>
</evidence>
<dbReference type="PANTHER" id="PTHR15495:SF7">
    <property type="entry name" value="GPI INOSITOL-DEACYLASE"/>
    <property type="match status" value="1"/>
</dbReference>
<dbReference type="GO" id="GO:0015031">
    <property type="term" value="P:protein transport"/>
    <property type="evidence" value="ECO:0007669"/>
    <property type="project" value="UniProtKB-KW"/>
</dbReference>
<dbReference type="SUPFAM" id="SSF53474">
    <property type="entry name" value="alpha/beta-Hydrolases"/>
    <property type="match status" value="1"/>
</dbReference>
<dbReference type="Proteomes" id="UP000027361">
    <property type="component" value="Unassembled WGS sequence"/>
</dbReference>
<keyword evidence="15" id="KW-1185">Reference proteome</keyword>
<evidence type="ECO:0000256" key="5">
    <source>
        <dbReference type="ARBA" id="ARBA00022801"/>
    </source>
</evidence>
<dbReference type="InterPro" id="IPR012908">
    <property type="entry name" value="PGAP1-ab_dom-like"/>
</dbReference>
<dbReference type="Pfam" id="PF25140">
    <property type="entry name" value="PGAP1_TMD"/>
    <property type="match status" value="1"/>
</dbReference>
<dbReference type="GO" id="GO:0050185">
    <property type="term" value="F:phosphatidylinositol deacylase activity"/>
    <property type="evidence" value="ECO:0007669"/>
    <property type="project" value="TreeGrafter"/>
</dbReference>